<dbReference type="SUPFAM" id="SSF53474">
    <property type="entry name" value="alpha/beta-Hydrolases"/>
    <property type="match status" value="1"/>
</dbReference>
<dbReference type="Proteomes" id="UP000002526">
    <property type="component" value="Chromosome"/>
</dbReference>
<dbReference type="AlphaFoldDB" id="Q89MD7"/>
<proteinExistence type="predicted"/>
<evidence type="ECO:0000313" key="1">
    <source>
        <dbReference type="EMBL" id="BAC49521.1"/>
    </source>
</evidence>
<evidence type="ECO:0000313" key="2">
    <source>
        <dbReference type="Proteomes" id="UP000002526"/>
    </source>
</evidence>
<dbReference type="KEGG" id="bja:bll4256"/>
<dbReference type="EnsemblBacteria" id="BAC49521">
    <property type="protein sequence ID" value="BAC49521"/>
    <property type="gene ID" value="BAC49521"/>
</dbReference>
<dbReference type="InterPro" id="IPR029058">
    <property type="entry name" value="AB_hydrolase_fold"/>
</dbReference>
<dbReference type="InParanoid" id="Q89MD7"/>
<dbReference type="Gene3D" id="3.40.50.1820">
    <property type="entry name" value="alpha/beta hydrolase"/>
    <property type="match status" value="1"/>
</dbReference>
<dbReference type="PATRIC" id="fig|224911.5.peg.4281"/>
<keyword evidence="2" id="KW-1185">Reference proteome</keyword>
<organism evidence="1 2">
    <name type="scientific">Bradyrhizobium diazoefficiens (strain JCM 10833 / BCRC 13528 / IAM 13628 / NBRC 14792 / USDA 110)</name>
    <dbReference type="NCBI Taxonomy" id="224911"/>
    <lineage>
        <taxon>Bacteria</taxon>
        <taxon>Pseudomonadati</taxon>
        <taxon>Pseudomonadota</taxon>
        <taxon>Alphaproteobacteria</taxon>
        <taxon>Hyphomicrobiales</taxon>
        <taxon>Nitrobacteraceae</taxon>
        <taxon>Bradyrhizobium</taxon>
    </lineage>
</organism>
<dbReference type="HOGENOM" id="CLU_1056321_0_0_5"/>
<protein>
    <submittedName>
        <fullName evidence="1">Bll4256 protein</fullName>
    </submittedName>
</protein>
<dbReference type="EMBL" id="BA000040">
    <property type="protein sequence ID" value="BAC49521.1"/>
    <property type="molecule type" value="Genomic_DNA"/>
</dbReference>
<accession>Q89MD7</accession>
<sequence>MLLERSDITGCDRRSLPNDANFGRTAHVPPVFLNLHDTATTKYPTVDVAICAGRRRLSGHQTTSNCARGVSLERLETICRFHPGSDESAPLMLAIPGRADRPFGLLNFCRSASAGSGILAAPIPHFIGSGETQSRDFADGLALSIRNAVHTHELTLVPVVVVGHAEGADAALDLIACHADAISAAVIINPTRIMRSPATSLEEMDVLLASPKGAGSANGAALQIEKCLVEAGARVICEWVPRSRAIRKRDELMARIFLSALFR</sequence>
<reference evidence="2" key="1">
    <citation type="journal article" date="2002" name="DNA Res.">
        <title>Complete genomic sequence of nitrogen-fixing symbiotic bacterium Bradyrhizobium japonicum USDA110.</title>
        <authorList>
            <person name="Kaneko T."/>
            <person name="Nakamura Y."/>
            <person name="Sato S."/>
            <person name="Minamisawa K."/>
            <person name="Uchiumi T."/>
            <person name="Sasamoto S."/>
            <person name="Watanabe A."/>
            <person name="Idesawa K."/>
            <person name="Iriguchi M."/>
            <person name="Kawashima K."/>
            <person name="Kohara M."/>
            <person name="Matsumoto M."/>
            <person name="Shimpo S."/>
            <person name="Tsuruoka H."/>
            <person name="Wada T."/>
            <person name="Yamada M."/>
            <person name="Tabata S."/>
        </authorList>
    </citation>
    <scope>NUCLEOTIDE SEQUENCE [LARGE SCALE GENOMIC DNA]</scope>
    <source>
        <strain evidence="2">JCM 10833 / BCRC 13528 / IAM 13628 / NBRC 14792 / USDA 110</strain>
    </source>
</reference>
<name>Q89MD7_BRADU</name>
<gene>
    <name evidence="1" type="ordered locus">bll4256</name>
</gene>